<keyword evidence="2" id="KW-1185">Reference proteome</keyword>
<dbReference type="Proteomes" id="UP001220509">
    <property type="component" value="Chromosome"/>
</dbReference>
<name>A0AAX3LX64_9BACL</name>
<dbReference type="AlphaFoldDB" id="A0AAX3LX64"/>
<organism evidence="1 2">
    <name type="scientific">Paenibacillus kyungheensis</name>
    <dbReference type="NCBI Taxonomy" id="1452732"/>
    <lineage>
        <taxon>Bacteria</taxon>
        <taxon>Bacillati</taxon>
        <taxon>Bacillota</taxon>
        <taxon>Bacilli</taxon>
        <taxon>Bacillales</taxon>
        <taxon>Paenibacillaceae</taxon>
        <taxon>Paenibacillus</taxon>
    </lineage>
</organism>
<evidence type="ECO:0000313" key="2">
    <source>
        <dbReference type="Proteomes" id="UP001220509"/>
    </source>
</evidence>
<protein>
    <submittedName>
        <fullName evidence="1">Uncharacterized protein</fullName>
    </submittedName>
</protein>
<dbReference type="EMBL" id="CP117416">
    <property type="protein sequence ID" value="WCT54059.1"/>
    <property type="molecule type" value="Genomic_DNA"/>
</dbReference>
<gene>
    <name evidence="1" type="ORF">PQ456_12670</name>
</gene>
<accession>A0AAX3LX64</accession>
<proteinExistence type="predicted"/>
<reference evidence="1 2" key="1">
    <citation type="submission" date="2023-02" db="EMBL/GenBank/DDBJ databases">
        <title>Genome sequence of Paenibacillus kyungheensis KACC 18744.</title>
        <authorList>
            <person name="Kim S."/>
            <person name="Heo J."/>
            <person name="Kwon S.-W."/>
        </authorList>
    </citation>
    <scope>NUCLEOTIDE SEQUENCE [LARGE SCALE GENOMIC DNA]</scope>
    <source>
        <strain evidence="1 2">KACC 18744</strain>
    </source>
</reference>
<dbReference type="RefSeq" id="WP_273612611.1">
    <property type="nucleotide sequence ID" value="NZ_CP117416.1"/>
</dbReference>
<dbReference type="KEGG" id="pka:PQ456_12670"/>
<sequence length="102" mass="11556">MKKIIVIPQGEQYAKYVEIGLLIDQSYAITLGEEHVHLVKVKPTTQADIYIAEQPYSFITIAVGTYGIEDLPILLKKLKSVSGYALLTKYHHVEDDYFNLAE</sequence>
<evidence type="ECO:0000313" key="1">
    <source>
        <dbReference type="EMBL" id="WCT54059.1"/>
    </source>
</evidence>